<reference evidence="2 3" key="1">
    <citation type="submission" date="2016-11" db="EMBL/GenBank/DDBJ databases">
        <authorList>
            <person name="Varghese N."/>
            <person name="Submissions S."/>
        </authorList>
    </citation>
    <scope>NUCLEOTIDE SEQUENCE [LARGE SCALE GENOMIC DNA]</scope>
    <source>
        <strain evidence="2 3">PA</strain>
    </source>
</reference>
<evidence type="ECO:0000313" key="3">
    <source>
        <dbReference type="Proteomes" id="UP000184390"/>
    </source>
</evidence>
<keyword evidence="3" id="KW-1185">Reference proteome</keyword>
<evidence type="ECO:0000313" key="2">
    <source>
        <dbReference type="EMBL" id="SHI47849.1"/>
    </source>
</evidence>
<feature type="region of interest" description="Disordered" evidence="1">
    <location>
        <begin position="41"/>
        <end position="72"/>
    </location>
</feature>
<protein>
    <submittedName>
        <fullName evidence="2">Uncharacterized protein</fullName>
    </submittedName>
</protein>
<sequence length="72" mass="7487">MTTHRSGRMGAPQVSATAVVEMEEGQAHALGIQRGSVLTITQMPTGSGWPPDGASNAQEPIARPCREGGMRA</sequence>
<comment type="caution">
    <text evidence="2">The sequence shown here is derived from an EMBL/GenBank/DDBJ whole genome shotgun (WGS) entry which is preliminary data.</text>
</comment>
<accession>A0ABY1I240</accession>
<name>A0ABY1I240_9ACTO</name>
<gene>
    <name evidence="2" type="ORF">SAMN05216246_102221</name>
</gene>
<dbReference type="Proteomes" id="UP000184390">
    <property type="component" value="Unassembled WGS sequence"/>
</dbReference>
<evidence type="ECO:0000256" key="1">
    <source>
        <dbReference type="SAM" id="MobiDB-lite"/>
    </source>
</evidence>
<proteinExistence type="predicted"/>
<dbReference type="EMBL" id="FQYL01000002">
    <property type="protein sequence ID" value="SHI47849.1"/>
    <property type="molecule type" value="Genomic_DNA"/>
</dbReference>
<organism evidence="2 3">
    <name type="scientific">Actinomyces denticolens</name>
    <dbReference type="NCBI Taxonomy" id="52767"/>
    <lineage>
        <taxon>Bacteria</taxon>
        <taxon>Bacillati</taxon>
        <taxon>Actinomycetota</taxon>
        <taxon>Actinomycetes</taxon>
        <taxon>Actinomycetales</taxon>
        <taxon>Actinomycetaceae</taxon>
        <taxon>Actinomyces</taxon>
    </lineage>
</organism>